<dbReference type="AlphaFoldDB" id="A0AAN9KME2"/>
<organism evidence="1 2">
    <name type="scientific">Clitoria ternatea</name>
    <name type="common">Butterfly pea</name>
    <dbReference type="NCBI Taxonomy" id="43366"/>
    <lineage>
        <taxon>Eukaryota</taxon>
        <taxon>Viridiplantae</taxon>
        <taxon>Streptophyta</taxon>
        <taxon>Embryophyta</taxon>
        <taxon>Tracheophyta</taxon>
        <taxon>Spermatophyta</taxon>
        <taxon>Magnoliopsida</taxon>
        <taxon>eudicotyledons</taxon>
        <taxon>Gunneridae</taxon>
        <taxon>Pentapetalae</taxon>
        <taxon>rosids</taxon>
        <taxon>fabids</taxon>
        <taxon>Fabales</taxon>
        <taxon>Fabaceae</taxon>
        <taxon>Papilionoideae</taxon>
        <taxon>50 kb inversion clade</taxon>
        <taxon>NPAAA clade</taxon>
        <taxon>indigoferoid/millettioid clade</taxon>
        <taxon>Phaseoleae</taxon>
        <taxon>Clitoria</taxon>
    </lineage>
</organism>
<evidence type="ECO:0000313" key="2">
    <source>
        <dbReference type="Proteomes" id="UP001359559"/>
    </source>
</evidence>
<keyword evidence="2" id="KW-1185">Reference proteome</keyword>
<dbReference type="Proteomes" id="UP001359559">
    <property type="component" value="Unassembled WGS sequence"/>
</dbReference>
<comment type="caution">
    <text evidence="1">The sequence shown here is derived from an EMBL/GenBank/DDBJ whole genome shotgun (WGS) entry which is preliminary data.</text>
</comment>
<accession>A0AAN9KME2</accession>
<evidence type="ECO:0000313" key="1">
    <source>
        <dbReference type="EMBL" id="KAK7318878.1"/>
    </source>
</evidence>
<dbReference type="EMBL" id="JAYKXN010000001">
    <property type="protein sequence ID" value="KAK7318878.1"/>
    <property type="molecule type" value="Genomic_DNA"/>
</dbReference>
<protein>
    <submittedName>
        <fullName evidence="1">Uncharacterized protein</fullName>
    </submittedName>
</protein>
<name>A0AAN9KME2_CLITE</name>
<sequence>MGTLLFFPWHFPNPFPQPLLSALKYSHRLWVSNMCSGSFVMLPLEEFMRELAGAEEMLQKAWHFEWLNGFYLYQTHHIAKLGFFNPFIQPSIQHSSLYFFCDSCGCPFVGWYTEMLCSGIWEWWSFALLCVPGLDTVLLWPLIVVLLVAIDNYTPPRSPQKPSDYMTRCSVQYV</sequence>
<proteinExistence type="predicted"/>
<gene>
    <name evidence="1" type="ORF">RJT34_03585</name>
</gene>
<reference evidence="1 2" key="1">
    <citation type="submission" date="2024-01" db="EMBL/GenBank/DDBJ databases">
        <title>The genomes of 5 underutilized Papilionoideae crops provide insights into root nodulation and disease resistance.</title>
        <authorList>
            <person name="Yuan L."/>
        </authorList>
    </citation>
    <scope>NUCLEOTIDE SEQUENCE [LARGE SCALE GENOMIC DNA]</scope>
    <source>
        <strain evidence="1">LY-2023</strain>
        <tissue evidence="1">Leaf</tissue>
    </source>
</reference>